<feature type="compositionally biased region" description="Acidic residues" evidence="9">
    <location>
        <begin position="215"/>
        <end position="230"/>
    </location>
</feature>
<evidence type="ECO:0000256" key="1">
    <source>
        <dbReference type="ARBA" id="ARBA00002773"/>
    </source>
</evidence>
<evidence type="ECO:0000256" key="4">
    <source>
        <dbReference type="ARBA" id="ARBA00018689"/>
    </source>
</evidence>
<keyword evidence="7" id="KW-0175">Coiled coil</keyword>
<accession>A0AAN6YJS9</accession>
<protein>
    <recommendedName>
        <fullName evidence="4">rRNA-processing protein EFG1</fullName>
    </recommendedName>
    <alternativeName>
        <fullName evidence="5">rRNA-processing protein efg1</fullName>
    </alternativeName>
</protein>
<dbReference type="GO" id="GO:0005730">
    <property type="term" value="C:nucleolus"/>
    <property type="evidence" value="ECO:0007669"/>
    <property type="project" value="UniProtKB-SubCell"/>
</dbReference>
<dbReference type="PANTHER" id="PTHR33911:SF1">
    <property type="entry name" value="RRNA-PROCESSING PROTEIN EFG1"/>
    <property type="match status" value="1"/>
</dbReference>
<reference evidence="10" key="1">
    <citation type="journal article" date="2023" name="Mol. Phylogenet. Evol.">
        <title>Genome-scale phylogeny and comparative genomics of the fungal order Sordariales.</title>
        <authorList>
            <person name="Hensen N."/>
            <person name="Bonometti L."/>
            <person name="Westerberg I."/>
            <person name="Brannstrom I.O."/>
            <person name="Guillou S."/>
            <person name="Cros-Aarteil S."/>
            <person name="Calhoun S."/>
            <person name="Haridas S."/>
            <person name="Kuo A."/>
            <person name="Mondo S."/>
            <person name="Pangilinan J."/>
            <person name="Riley R."/>
            <person name="LaButti K."/>
            <person name="Andreopoulos B."/>
            <person name="Lipzen A."/>
            <person name="Chen C."/>
            <person name="Yan M."/>
            <person name="Daum C."/>
            <person name="Ng V."/>
            <person name="Clum A."/>
            <person name="Steindorff A."/>
            <person name="Ohm R.A."/>
            <person name="Martin F."/>
            <person name="Silar P."/>
            <person name="Natvig D.O."/>
            <person name="Lalanne C."/>
            <person name="Gautier V."/>
            <person name="Ament-Velasquez S.L."/>
            <person name="Kruys A."/>
            <person name="Hutchinson M.I."/>
            <person name="Powell A.J."/>
            <person name="Barry K."/>
            <person name="Miller A.N."/>
            <person name="Grigoriev I.V."/>
            <person name="Debuchy R."/>
            <person name="Gladieux P."/>
            <person name="Hiltunen Thoren M."/>
            <person name="Johannesson H."/>
        </authorList>
    </citation>
    <scope>NUCLEOTIDE SEQUENCE</scope>
    <source>
        <strain evidence="10">PSN293</strain>
    </source>
</reference>
<keyword evidence="11" id="KW-1185">Reference proteome</keyword>
<evidence type="ECO:0000313" key="11">
    <source>
        <dbReference type="Proteomes" id="UP001301769"/>
    </source>
</evidence>
<comment type="caution">
    <text evidence="10">The sequence shown here is derived from an EMBL/GenBank/DDBJ whole genome shotgun (WGS) entry which is preliminary data.</text>
</comment>
<dbReference type="Proteomes" id="UP001301769">
    <property type="component" value="Unassembled WGS sequence"/>
</dbReference>
<comment type="function">
    <text evidence="1">Involved in rRNA processing.</text>
</comment>
<comment type="subcellular location">
    <subcellularLocation>
        <location evidence="2">Nucleus</location>
        <location evidence="2">Nucleolus</location>
    </subcellularLocation>
</comment>
<evidence type="ECO:0000256" key="7">
    <source>
        <dbReference type="ARBA" id="ARBA00023054"/>
    </source>
</evidence>
<gene>
    <name evidence="10" type="ORF">QBC37DRAFT_437763</name>
</gene>
<evidence type="ECO:0000313" key="10">
    <source>
        <dbReference type="EMBL" id="KAK4217982.1"/>
    </source>
</evidence>
<dbReference type="GO" id="GO:0000462">
    <property type="term" value="P:maturation of SSU-rRNA from tricistronic rRNA transcript (SSU-rRNA, 5.8S rRNA, LSU-rRNA)"/>
    <property type="evidence" value="ECO:0007669"/>
    <property type="project" value="TreeGrafter"/>
</dbReference>
<dbReference type="PANTHER" id="PTHR33911">
    <property type="entry name" value="RRNA-PROCESSING PROTEIN EFG1"/>
    <property type="match status" value="1"/>
</dbReference>
<reference evidence="10" key="2">
    <citation type="submission" date="2023-05" db="EMBL/GenBank/DDBJ databases">
        <authorList>
            <consortium name="Lawrence Berkeley National Laboratory"/>
            <person name="Steindorff A."/>
            <person name="Hensen N."/>
            <person name="Bonometti L."/>
            <person name="Westerberg I."/>
            <person name="Brannstrom I.O."/>
            <person name="Guillou S."/>
            <person name="Cros-Aarteil S."/>
            <person name="Calhoun S."/>
            <person name="Haridas S."/>
            <person name="Kuo A."/>
            <person name="Mondo S."/>
            <person name="Pangilinan J."/>
            <person name="Riley R."/>
            <person name="Labutti K."/>
            <person name="Andreopoulos B."/>
            <person name="Lipzen A."/>
            <person name="Chen C."/>
            <person name="Yanf M."/>
            <person name="Daum C."/>
            <person name="Ng V."/>
            <person name="Clum A."/>
            <person name="Ohm R."/>
            <person name="Martin F."/>
            <person name="Silar P."/>
            <person name="Natvig D."/>
            <person name="Lalanne C."/>
            <person name="Gautier V."/>
            <person name="Ament-Velasquez S.L."/>
            <person name="Kruys A."/>
            <person name="Hutchinson M.I."/>
            <person name="Powell A.J."/>
            <person name="Barry K."/>
            <person name="Miller A.N."/>
            <person name="Grigoriev I.V."/>
            <person name="Debuchy R."/>
            <person name="Gladieux P."/>
            <person name="Thoren M.H."/>
            <person name="Johannesson H."/>
        </authorList>
    </citation>
    <scope>NUCLEOTIDE SEQUENCE</scope>
    <source>
        <strain evidence="10">PSN293</strain>
    </source>
</reference>
<sequence length="230" mass="26791">MGIKRKPKRQKVTDGNMGWIKKRARAIERLFEHDNAKMPAHVRGDLERELAAHKQRIAEDRQRKHRSKMIGKYHMVRFFERKKATRRAKQIKKQLAETTDPEEKARLESDLHIAEVDIDYAIYYPFLERYISLYAAPGKEEKGEGKEQKSPIDDLHTPRPPIWSVIEKAREEGKAALEKVQNRQSEADEEVKKGKKGSIEKQKRLPSGKKTSGGGDDEEDEIKNEDFFEE</sequence>
<feature type="compositionally biased region" description="Basic and acidic residues" evidence="9">
    <location>
        <begin position="167"/>
        <end position="181"/>
    </location>
</feature>
<dbReference type="Pfam" id="PF10153">
    <property type="entry name" value="Efg1"/>
    <property type="match status" value="1"/>
</dbReference>
<dbReference type="AlphaFoldDB" id="A0AAN6YJS9"/>
<proteinExistence type="inferred from homology"/>
<keyword evidence="6" id="KW-0698">rRNA processing</keyword>
<feature type="compositionally biased region" description="Basic and acidic residues" evidence="9">
    <location>
        <begin position="139"/>
        <end position="157"/>
    </location>
</feature>
<dbReference type="EMBL" id="MU858056">
    <property type="protein sequence ID" value="KAK4217982.1"/>
    <property type="molecule type" value="Genomic_DNA"/>
</dbReference>
<evidence type="ECO:0000256" key="8">
    <source>
        <dbReference type="ARBA" id="ARBA00023242"/>
    </source>
</evidence>
<evidence type="ECO:0000256" key="9">
    <source>
        <dbReference type="SAM" id="MobiDB-lite"/>
    </source>
</evidence>
<dbReference type="GO" id="GO:0030688">
    <property type="term" value="C:preribosome, small subunit precursor"/>
    <property type="evidence" value="ECO:0007669"/>
    <property type="project" value="TreeGrafter"/>
</dbReference>
<name>A0AAN6YJS9_9PEZI</name>
<evidence type="ECO:0000256" key="3">
    <source>
        <dbReference type="ARBA" id="ARBA00006916"/>
    </source>
</evidence>
<evidence type="ECO:0000256" key="5">
    <source>
        <dbReference type="ARBA" id="ARBA00019827"/>
    </source>
</evidence>
<dbReference type="InterPro" id="IPR050786">
    <property type="entry name" value="EFG1_rRNA-proc"/>
</dbReference>
<evidence type="ECO:0000256" key="2">
    <source>
        <dbReference type="ARBA" id="ARBA00004604"/>
    </source>
</evidence>
<feature type="region of interest" description="Disordered" evidence="9">
    <location>
        <begin position="139"/>
        <end position="230"/>
    </location>
</feature>
<comment type="similarity">
    <text evidence="3">Belongs to the EFG1 family.</text>
</comment>
<keyword evidence="8" id="KW-0539">Nucleus</keyword>
<organism evidence="10 11">
    <name type="scientific">Rhypophila decipiens</name>
    <dbReference type="NCBI Taxonomy" id="261697"/>
    <lineage>
        <taxon>Eukaryota</taxon>
        <taxon>Fungi</taxon>
        <taxon>Dikarya</taxon>
        <taxon>Ascomycota</taxon>
        <taxon>Pezizomycotina</taxon>
        <taxon>Sordariomycetes</taxon>
        <taxon>Sordariomycetidae</taxon>
        <taxon>Sordariales</taxon>
        <taxon>Naviculisporaceae</taxon>
        <taxon>Rhypophila</taxon>
    </lineage>
</organism>
<dbReference type="InterPro" id="IPR019310">
    <property type="entry name" value="Efg1"/>
</dbReference>
<evidence type="ECO:0000256" key="6">
    <source>
        <dbReference type="ARBA" id="ARBA00022552"/>
    </source>
</evidence>